<dbReference type="EMBL" id="QTSX02007152">
    <property type="protein sequence ID" value="KAJ9050497.1"/>
    <property type="molecule type" value="Genomic_DNA"/>
</dbReference>
<gene>
    <name evidence="1" type="ORF">DSO57_1013951</name>
</gene>
<dbReference type="Proteomes" id="UP001165960">
    <property type="component" value="Unassembled WGS sequence"/>
</dbReference>
<name>A0ACC2RK84_9FUNG</name>
<evidence type="ECO:0000313" key="1">
    <source>
        <dbReference type="EMBL" id="KAJ9050497.1"/>
    </source>
</evidence>
<comment type="caution">
    <text evidence="1">The sequence shown here is derived from an EMBL/GenBank/DDBJ whole genome shotgun (WGS) entry which is preliminary data.</text>
</comment>
<evidence type="ECO:0000313" key="2">
    <source>
        <dbReference type="Proteomes" id="UP001165960"/>
    </source>
</evidence>
<proteinExistence type="predicted"/>
<reference evidence="1" key="1">
    <citation type="submission" date="2022-04" db="EMBL/GenBank/DDBJ databases">
        <title>Genome of the entomopathogenic fungus Entomophthora muscae.</title>
        <authorList>
            <person name="Elya C."/>
            <person name="Lovett B.R."/>
            <person name="Lee E."/>
            <person name="Macias A.M."/>
            <person name="Hajek A.E."/>
            <person name="De Bivort B.L."/>
            <person name="Kasson M.T."/>
            <person name="De Fine Licht H.H."/>
            <person name="Stajich J.E."/>
        </authorList>
    </citation>
    <scope>NUCLEOTIDE SEQUENCE</scope>
    <source>
        <strain evidence="1">Berkeley</strain>
    </source>
</reference>
<protein>
    <submittedName>
        <fullName evidence="1">Uncharacterized protein</fullName>
    </submittedName>
</protein>
<sequence>MGTVVFLPRGQQQEPEGLQVCTKSPKELISLTGVWELFLVRWGKIVLSKAKGAVNLYPRSAVVAEAA</sequence>
<keyword evidence="2" id="KW-1185">Reference proteome</keyword>
<organism evidence="1 2">
    <name type="scientific">Entomophthora muscae</name>
    <dbReference type="NCBI Taxonomy" id="34485"/>
    <lineage>
        <taxon>Eukaryota</taxon>
        <taxon>Fungi</taxon>
        <taxon>Fungi incertae sedis</taxon>
        <taxon>Zoopagomycota</taxon>
        <taxon>Entomophthoromycotina</taxon>
        <taxon>Entomophthoromycetes</taxon>
        <taxon>Entomophthorales</taxon>
        <taxon>Entomophthoraceae</taxon>
        <taxon>Entomophthora</taxon>
    </lineage>
</organism>
<accession>A0ACC2RK84</accession>